<reference evidence="1" key="2">
    <citation type="submission" date="2025-08" db="UniProtKB">
        <authorList>
            <consortium name="Ensembl"/>
        </authorList>
    </citation>
    <scope>IDENTIFICATION</scope>
</reference>
<organism evidence="1 2">
    <name type="scientific">Macaca fascicularis</name>
    <name type="common">Crab-eating macaque</name>
    <name type="synonym">Cynomolgus monkey</name>
    <dbReference type="NCBI Taxonomy" id="9541"/>
    <lineage>
        <taxon>Eukaryota</taxon>
        <taxon>Metazoa</taxon>
        <taxon>Chordata</taxon>
        <taxon>Craniata</taxon>
        <taxon>Vertebrata</taxon>
        <taxon>Euteleostomi</taxon>
        <taxon>Mammalia</taxon>
        <taxon>Eutheria</taxon>
        <taxon>Euarchontoglires</taxon>
        <taxon>Primates</taxon>
        <taxon>Haplorrhini</taxon>
        <taxon>Catarrhini</taxon>
        <taxon>Cercopithecidae</taxon>
        <taxon>Cercopithecinae</taxon>
        <taxon>Macaca</taxon>
    </lineage>
</organism>
<protein>
    <submittedName>
        <fullName evidence="1">Uncharacterized protein</fullName>
    </submittedName>
</protein>
<dbReference type="PANTHER" id="PTHR46254:SF6">
    <property type="entry name" value="HIGH MOBILITY GROUP AT-HOOK 2"/>
    <property type="match status" value="1"/>
</dbReference>
<dbReference type="AlphaFoldDB" id="A0A2K5U4C6"/>
<accession>A0A2K5U4C6</accession>
<reference evidence="1 2" key="1">
    <citation type="submission" date="2013-03" db="EMBL/GenBank/DDBJ databases">
        <authorList>
            <person name="Warren W."/>
            <person name="Wilson R.K."/>
        </authorList>
    </citation>
    <scope>NUCLEOTIDE SEQUENCE</scope>
</reference>
<dbReference type="Proteomes" id="UP000233100">
    <property type="component" value="Chromosome 4"/>
</dbReference>
<dbReference type="GeneTree" id="ENSGT00940000161627"/>
<keyword evidence="2" id="KW-1185">Reference proteome</keyword>
<name>A0A2K5U4C6_MACFA</name>
<dbReference type="STRING" id="9541.ENSMFAP00000007204"/>
<sequence length="72" mass="8276">MESHFVAQAGVQWRDLSSVHPLPPGLKRFSCLSLPSSWDYRHLPPCPANFCNFTRERVSPCCSGWFRTPDLR</sequence>
<evidence type="ECO:0000313" key="1">
    <source>
        <dbReference type="Ensembl" id="ENSMFAP00000007204.2"/>
    </source>
</evidence>
<proteinExistence type="predicted"/>
<dbReference type="Ensembl" id="ENSMFAT00000025893.2">
    <property type="protein sequence ID" value="ENSMFAP00000007204.2"/>
    <property type="gene ID" value="ENSMFAG00000037584.2"/>
</dbReference>
<dbReference type="Bgee" id="ENSMFAG00000037584">
    <property type="expression patterns" value="Expressed in colon and 12 other cell types or tissues"/>
</dbReference>
<dbReference type="VEuPathDB" id="HostDB:ENSMFAG00000037584"/>
<evidence type="ECO:0000313" key="2">
    <source>
        <dbReference type="Proteomes" id="UP000233100"/>
    </source>
</evidence>
<reference evidence="1" key="3">
    <citation type="submission" date="2025-09" db="UniProtKB">
        <authorList>
            <consortium name="Ensembl"/>
        </authorList>
    </citation>
    <scope>IDENTIFICATION</scope>
</reference>
<dbReference type="PANTHER" id="PTHR46254">
    <property type="entry name" value="PROTEIN GVQW1-RELATED"/>
    <property type="match status" value="1"/>
</dbReference>